<evidence type="ECO:0000256" key="2">
    <source>
        <dbReference type="ARBA" id="ARBA00001941"/>
    </source>
</evidence>
<keyword evidence="7" id="KW-0456">Lyase</keyword>
<dbReference type="InterPro" id="IPR056179">
    <property type="entry name" value="DHQS_C"/>
</dbReference>
<dbReference type="InterPro" id="IPR036291">
    <property type="entry name" value="NAD(P)-bd_dom_sf"/>
</dbReference>
<dbReference type="EC" id="4.2.3.4" evidence="8"/>
<accession>A0A1M4UMJ2</accession>
<reference evidence="12" key="1">
    <citation type="submission" date="2016-11" db="EMBL/GenBank/DDBJ databases">
        <authorList>
            <person name="Varghese N."/>
            <person name="Submissions S."/>
        </authorList>
    </citation>
    <scope>NUCLEOTIDE SEQUENCE [LARGE SCALE GENOMIC DNA]</scope>
    <source>
        <strain evidence="12">DSM 9756</strain>
    </source>
</reference>
<comment type="function">
    <text evidence="3">Catalyzes the conversion of 3-deoxy-D-arabino-heptulosonate 7-phosphate (DAHP) to dehydroquinate (DHQ).</text>
</comment>
<dbReference type="Pfam" id="PF24621">
    <property type="entry name" value="DHQS_C"/>
    <property type="match status" value="1"/>
</dbReference>
<comment type="cofactor">
    <cofactor evidence="2">
        <name>Co(2+)</name>
        <dbReference type="ChEBI" id="CHEBI:48828"/>
    </cofactor>
</comment>
<dbReference type="InterPro" id="IPR046826">
    <property type="entry name" value="PDH_N"/>
</dbReference>
<dbReference type="NCBIfam" id="TIGR01357">
    <property type="entry name" value="aroB"/>
    <property type="match status" value="1"/>
</dbReference>
<dbReference type="GO" id="GO:0009423">
    <property type="term" value="P:chorismate biosynthetic process"/>
    <property type="evidence" value="ECO:0007669"/>
    <property type="project" value="UniProtKB-UniRule"/>
</dbReference>
<gene>
    <name evidence="11" type="ORF">SAMN02745206_00525</name>
</gene>
<evidence type="ECO:0000256" key="6">
    <source>
        <dbReference type="ARBA" id="ARBA00023027"/>
    </source>
</evidence>
<dbReference type="Gene3D" id="3.40.50.720">
    <property type="entry name" value="NAD(P)-binding Rossmann-like Domain"/>
    <property type="match status" value="1"/>
</dbReference>
<dbReference type="GO" id="GO:0046872">
    <property type="term" value="F:metal ion binding"/>
    <property type="evidence" value="ECO:0007669"/>
    <property type="project" value="UniProtKB-KW"/>
</dbReference>
<sequence length="665" mass="73493">MQDTCSDFSGWVERPTVGIIGGLGAMGRLFHRFFASLGYPVVISDVSTPLNNQELVAQSDVVLVSVPLHRAVEILEALRPHFRPGQLVLDICSLKVEPMRVLESSAAWFVGLHPMYGPYVTSFSGQTMIVCRGRVPDAPWNWLMALLREAGLKVHECTAEQHDRMMTVIQLIPHMATVVLGHCLRTLNVSVEESLRFTSPIYRLELDLIGRLFAQDPHLYAAIGMKNPFKDEALEAFQGAFRRSLDLVRKGRWDDFIEDFHRTRDYLGSFCAQALQETNRLLTWHQNNNGMDKTGSGSPGKAQGRESRSTEPVPGVTIGRRSARSLGAWLRDKFPGRRPVIFVDRRVADLWREKILPPGAEVLWVEWEAREAHKRLSQVEKLARRALEAGADRTSVFVAVGGGVTGDVIGFLASIYMRGVPVVQVPTTLLAQVDSCLGGKTGVDLDEGKNLLGSFHHPEAVLVDPDFLTTLPEREWQNGMAEVIKYAFLEGGRLLEILTSLARRKGNPYPLPAGPAEEIVTESLRIKHRYVAADERDFGLRQLLNLGHTTGHALEAVSGYALAHGHAVGLGIRVALRIGVLLGETDPALEKTAEDLLKAFGLPLRSPLAADPERVLAAMRHDKKKGGEGLVWVIPRKIGRVDRFRSVPDRAVLEALEVIRAGEGA</sequence>
<keyword evidence="5" id="KW-0560">Oxidoreductase</keyword>
<protein>
    <recommendedName>
        <fullName evidence="8">3-dehydroquinate synthase</fullName>
        <ecNumber evidence="8">4.2.3.4</ecNumber>
    </recommendedName>
</protein>
<evidence type="ECO:0000313" key="12">
    <source>
        <dbReference type="Proteomes" id="UP000184076"/>
    </source>
</evidence>
<evidence type="ECO:0000256" key="4">
    <source>
        <dbReference type="ARBA" id="ARBA00022723"/>
    </source>
</evidence>
<dbReference type="Gene3D" id="1.20.1090.10">
    <property type="entry name" value="Dehydroquinate synthase-like - alpha domain"/>
    <property type="match status" value="1"/>
</dbReference>
<dbReference type="InterPro" id="IPR003099">
    <property type="entry name" value="Prephen_DH"/>
</dbReference>
<dbReference type="RefSeq" id="WP_073036674.1">
    <property type="nucleotide sequence ID" value="NZ_FQVB01000005.1"/>
</dbReference>
<dbReference type="Pfam" id="PF20463">
    <property type="entry name" value="PDH_C"/>
    <property type="match status" value="1"/>
</dbReference>
<dbReference type="InterPro" id="IPR008927">
    <property type="entry name" value="6-PGluconate_DH-like_C_sf"/>
</dbReference>
<dbReference type="InterPro" id="IPR030960">
    <property type="entry name" value="DHQS/DOIS_N"/>
</dbReference>
<dbReference type="GO" id="GO:0005737">
    <property type="term" value="C:cytoplasm"/>
    <property type="evidence" value="ECO:0007669"/>
    <property type="project" value="InterPro"/>
</dbReference>
<dbReference type="SUPFAM" id="SSF51735">
    <property type="entry name" value="NAD(P)-binding Rossmann-fold domains"/>
    <property type="match status" value="1"/>
</dbReference>
<dbReference type="SUPFAM" id="SSF56796">
    <property type="entry name" value="Dehydroquinate synthase-like"/>
    <property type="match status" value="1"/>
</dbReference>
<evidence type="ECO:0000256" key="8">
    <source>
        <dbReference type="NCBIfam" id="TIGR01357"/>
    </source>
</evidence>
<name>A0A1M4UMJ2_9BACT</name>
<evidence type="ECO:0000256" key="7">
    <source>
        <dbReference type="ARBA" id="ARBA00023239"/>
    </source>
</evidence>
<dbReference type="GO" id="GO:0004665">
    <property type="term" value="F:prephenate dehydrogenase (NADP+) activity"/>
    <property type="evidence" value="ECO:0007669"/>
    <property type="project" value="InterPro"/>
</dbReference>
<feature type="domain" description="Prephenate/arogenate dehydrogenase" evidence="10">
    <location>
        <begin position="15"/>
        <end position="278"/>
    </location>
</feature>
<keyword evidence="4" id="KW-0479">Metal-binding</keyword>
<dbReference type="PANTHER" id="PTHR43622">
    <property type="entry name" value="3-DEHYDROQUINATE SYNTHASE"/>
    <property type="match status" value="1"/>
</dbReference>
<dbReference type="CDD" id="cd08195">
    <property type="entry name" value="DHQS"/>
    <property type="match status" value="1"/>
</dbReference>
<evidence type="ECO:0000313" key="11">
    <source>
        <dbReference type="EMBL" id="SHE58012.1"/>
    </source>
</evidence>
<dbReference type="InterPro" id="IPR016037">
    <property type="entry name" value="DHQ_synth_AroB"/>
</dbReference>
<evidence type="ECO:0000256" key="3">
    <source>
        <dbReference type="ARBA" id="ARBA00003485"/>
    </source>
</evidence>
<feature type="region of interest" description="Disordered" evidence="9">
    <location>
        <begin position="286"/>
        <end position="317"/>
    </location>
</feature>
<dbReference type="PROSITE" id="PS51176">
    <property type="entry name" value="PDH_ADH"/>
    <property type="match status" value="1"/>
</dbReference>
<proteinExistence type="predicted"/>
<dbReference type="EMBL" id="FQVB01000005">
    <property type="protein sequence ID" value="SHE58012.1"/>
    <property type="molecule type" value="Genomic_DNA"/>
</dbReference>
<evidence type="ECO:0000256" key="9">
    <source>
        <dbReference type="SAM" id="MobiDB-lite"/>
    </source>
</evidence>
<dbReference type="Gene3D" id="1.10.3660.10">
    <property type="entry name" value="6-phosphogluconate dehydrogenase C-terminal like domain"/>
    <property type="match status" value="1"/>
</dbReference>
<dbReference type="AlphaFoldDB" id="A0A1M4UMJ2"/>
<dbReference type="GO" id="GO:0008977">
    <property type="term" value="F:prephenate dehydrogenase (NAD+) activity"/>
    <property type="evidence" value="ECO:0007669"/>
    <property type="project" value="InterPro"/>
</dbReference>
<dbReference type="Pfam" id="PF02153">
    <property type="entry name" value="PDH_N"/>
    <property type="match status" value="1"/>
</dbReference>
<dbReference type="GO" id="GO:0006571">
    <property type="term" value="P:tyrosine biosynthetic process"/>
    <property type="evidence" value="ECO:0007669"/>
    <property type="project" value="InterPro"/>
</dbReference>
<dbReference type="Proteomes" id="UP000184076">
    <property type="component" value="Unassembled WGS sequence"/>
</dbReference>
<evidence type="ECO:0000256" key="5">
    <source>
        <dbReference type="ARBA" id="ARBA00023002"/>
    </source>
</evidence>
<dbReference type="SUPFAM" id="SSF48179">
    <property type="entry name" value="6-phosphogluconate dehydrogenase C-terminal domain-like"/>
    <property type="match status" value="1"/>
</dbReference>
<dbReference type="STRING" id="1121391.SAMN02745206_00525"/>
<dbReference type="InterPro" id="IPR050071">
    <property type="entry name" value="Dehydroquinate_synthase"/>
</dbReference>
<keyword evidence="12" id="KW-1185">Reference proteome</keyword>
<dbReference type="Gene3D" id="3.40.50.1970">
    <property type="match status" value="1"/>
</dbReference>
<keyword evidence="6" id="KW-0520">NAD</keyword>
<organism evidence="11 12">
    <name type="scientific">Desulfacinum infernum DSM 9756</name>
    <dbReference type="NCBI Taxonomy" id="1121391"/>
    <lineage>
        <taxon>Bacteria</taxon>
        <taxon>Pseudomonadati</taxon>
        <taxon>Thermodesulfobacteriota</taxon>
        <taxon>Syntrophobacteria</taxon>
        <taxon>Syntrophobacterales</taxon>
        <taxon>Syntrophobacteraceae</taxon>
        <taxon>Desulfacinum</taxon>
    </lineage>
</organism>
<dbReference type="GO" id="GO:0003856">
    <property type="term" value="F:3-dehydroquinate synthase activity"/>
    <property type="evidence" value="ECO:0007669"/>
    <property type="project" value="UniProtKB-UniRule"/>
</dbReference>
<dbReference type="PANTHER" id="PTHR43622:SF1">
    <property type="entry name" value="3-DEHYDROQUINATE SYNTHASE"/>
    <property type="match status" value="1"/>
</dbReference>
<comment type="cofactor">
    <cofactor evidence="1">
        <name>NAD(+)</name>
        <dbReference type="ChEBI" id="CHEBI:57540"/>
    </cofactor>
</comment>
<evidence type="ECO:0000256" key="1">
    <source>
        <dbReference type="ARBA" id="ARBA00001911"/>
    </source>
</evidence>
<dbReference type="InterPro" id="IPR046825">
    <property type="entry name" value="PDH_C"/>
</dbReference>
<dbReference type="Pfam" id="PF01761">
    <property type="entry name" value="DHQ_synthase"/>
    <property type="match status" value="1"/>
</dbReference>
<evidence type="ECO:0000259" key="10">
    <source>
        <dbReference type="PROSITE" id="PS51176"/>
    </source>
</evidence>
<dbReference type="GO" id="GO:0070403">
    <property type="term" value="F:NAD+ binding"/>
    <property type="evidence" value="ECO:0007669"/>
    <property type="project" value="InterPro"/>
</dbReference>